<dbReference type="Proteomes" id="UP000740727">
    <property type="component" value="Unassembled WGS sequence"/>
</dbReference>
<feature type="compositionally biased region" description="Low complexity" evidence="2">
    <location>
        <begin position="39"/>
        <end position="59"/>
    </location>
</feature>
<dbReference type="PROSITE" id="PS50072">
    <property type="entry name" value="CSA_PPIASE_2"/>
    <property type="match status" value="1"/>
</dbReference>
<feature type="chain" id="PRO_5038169795" description="Peptidyl-prolyl cis-trans isomerase" evidence="1">
    <location>
        <begin position="36"/>
        <end position="242"/>
    </location>
</feature>
<dbReference type="Gene3D" id="2.40.100.10">
    <property type="entry name" value="Cyclophilin-like"/>
    <property type="match status" value="1"/>
</dbReference>
<dbReference type="EC" id="5.2.1.8" evidence="1"/>
<evidence type="ECO:0000313" key="4">
    <source>
        <dbReference type="EMBL" id="NBR93349.1"/>
    </source>
</evidence>
<comment type="function">
    <text evidence="1">PPIases accelerate the folding of proteins. It catalyzes the cis-trans isomerization of proline imidic peptide bonds in oligopeptides.</text>
</comment>
<feature type="domain" description="PPIase cyclophilin-type" evidence="3">
    <location>
        <begin position="95"/>
        <end position="241"/>
    </location>
</feature>
<dbReference type="AlphaFoldDB" id="A0A965GCB2"/>
<gene>
    <name evidence="4" type="ORF">EBT44_00545</name>
</gene>
<keyword evidence="1 4" id="KW-0413">Isomerase</keyword>
<dbReference type="CDD" id="cd00317">
    <property type="entry name" value="cyclophilin"/>
    <property type="match status" value="1"/>
</dbReference>
<keyword evidence="1" id="KW-0732">Signal</keyword>
<evidence type="ECO:0000256" key="1">
    <source>
        <dbReference type="RuleBase" id="RU363019"/>
    </source>
</evidence>
<dbReference type="SUPFAM" id="SSF50891">
    <property type="entry name" value="Cyclophilin-like"/>
    <property type="match status" value="1"/>
</dbReference>
<comment type="caution">
    <text evidence="4">The sequence shown here is derived from an EMBL/GenBank/DDBJ whole genome shotgun (WGS) entry which is preliminary data.</text>
</comment>
<evidence type="ECO:0000259" key="3">
    <source>
        <dbReference type="PROSITE" id="PS50072"/>
    </source>
</evidence>
<dbReference type="InterPro" id="IPR029000">
    <property type="entry name" value="Cyclophilin-like_dom_sf"/>
</dbReference>
<dbReference type="InterPro" id="IPR044666">
    <property type="entry name" value="Cyclophilin_A-like"/>
</dbReference>
<sequence>MKSTSRLPVRISSNTYKGFLAGALLLIFLAGCTSAPDTPDAAPTPTISSSPSSVANSASFCESSTATPRDPLAPSTPTSYLPKKIYTLTLETNCGVIEIEADGRKAPATVSTIGFLANAKYYDGTLCHRLTTSGIFILQCGDPQGDGGGNPGFNFADENLPNEGENNYPKGTVAMANSGPNTNGSQFFLVYADTTLGPNYSIWGKVRKGLDLLEKIAALGTKQGGPDGEPFFPIEIRTAQLK</sequence>
<feature type="signal peptide" evidence="1">
    <location>
        <begin position="1"/>
        <end position="35"/>
    </location>
</feature>
<protein>
    <recommendedName>
        <fullName evidence="1">Peptidyl-prolyl cis-trans isomerase</fullName>
        <shortName evidence="1">PPIase</shortName>
        <ecNumber evidence="1">5.2.1.8</ecNumber>
    </recommendedName>
</protein>
<dbReference type="PANTHER" id="PTHR45625">
    <property type="entry name" value="PEPTIDYL-PROLYL CIS-TRANS ISOMERASE-RELATED"/>
    <property type="match status" value="1"/>
</dbReference>
<dbReference type="PROSITE" id="PS51257">
    <property type="entry name" value="PROKAR_LIPOPROTEIN"/>
    <property type="match status" value="1"/>
</dbReference>
<name>A0A965GCB2_9PROT</name>
<evidence type="ECO:0000313" key="5">
    <source>
        <dbReference type="Proteomes" id="UP000740727"/>
    </source>
</evidence>
<proteinExistence type="inferred from homology"/>
<dbReference type="PRINTS" id="PR00153">
    <property type="entry name" value="CSAPPISMRASE"/>
</dbReference>
<dbReference type="InterPro" id="IPR002130">
    <property type="entry name" value="Cyclophilin-type_PPIase_dom"/>
</dbReference>
<comment type="catalytic activity">
    <reaction evidence="1">
        <text>[protein]-peptidylproline (omega=180) = [protein]-peptidylproline (omega=0)</text>
        <dbReference type="Rhea" id="RHEA:16237"/>
        <dbReference type="Rhea" id="RHEA-COMP:10747"/>
        <dbReference type="Rhea" id="RHEA-COMP:10748"/>
        <dbReference type="ChEBI" id="CHEBI:83833"/>
        <dbReference type="ChEBI" id="CHEBI:83834"/>
        <dbReference type="EC" id="5.2.1.8"/>
    </reaction>
</comment>
<dbReference type="EMBL" id="RFXN01000003">
    <property type="protein sequence ID" value="NBR93349.1"/>
    <property type="molecule type" value="Genomic_DNA"/>
</dbReference>
<dbReference type="GO" id="GO:0003755">
    <property type="term" value="F:peptidyl-prolyl cis-trans isomerase activity"/>
    <property type="evidence" value="ECO:0007669"/>
    <property type="project" value="UniProtKB-UniRule"/>
</dbReference>
<accession>A0A965GCB2</accession>
<evidence type="ECO:0000256" key="2">
    <source>
        <dbReference type="SAM" id="MobiDB-lite"/>
    </source>
</evidence>
<dbReference type="Pfam" id="PF00160">
    <property type="entry name" value="Pro_isomerase"/>
    <property type="match status" value="1"/>
</dbReference>
<organism evidence="4 5">
    <name type="scientific">Candidatus Fonsibacter lacus</name>
    <dbReference type="NCBI Taxonomy" id="2576439"/>
    <lineage>
        <taxon>Bacteria</taxon>
        <taxon>Pseudomonadati</taxon>
        <taxon>Pseudomonadota</taxon>
        <taxon>Alphaproteobacteria</taxon>
        <taxon>Candidatus Pelagibacterales</taxon>
        <taxon>Candidatus Pelagibacterales incertae sedis</taxon>
        <taxon>Candidatus Fonsibacter</taxon>
    </lineage>
</organism>
<keyword evidence="1" id="KW-0697">Rotamase</keyword>
<dbReference type="PANTHER" id="PTHR45625:SF3">
    <property type="entry name" value="PEPTIDYL-PROLYL CIS-TRANS ISOMERASE B-RELATED"/>
    <property type="match status" value="1"/>
</dbReference>
<reference evidence="4" key="1">
    <citation type="submission" date="2018-10" db="EMBL/GenBank/DDBJ databases">
        <title>Iterative Subtractive Binning of Freshwater Chronoseries Metagenomes Recovers Nearly Complete Genomes from over Four Hundred Novel Species.</title>
        <authorList>
            <person name="Rodriguez-R L.M."/>
            <person name="Tsementzi D."/>
            <person name="Luo C."/>
            <person name="Konstantinidis K.T."/>
        </authorList>
    </citation>
    <scope>NUCLEOTIDE SEQUENCE</scope>
    <source>
        <strain evidence="4">WB5_2A_028</strain>
    </source>
</reference>
<comment type="similarity">
    <text evidence="1">Belongs to the cyclophilin-type PPIase family.</text>
</comment>
<feature type="region of interest" description="Disordered" evidence="2">
    <location>
        <begin position="39"/>
        <end position="76"/>
    </location>
</feature>